<dbReference type="AlphaFoldDB" id="I0EQD9"/>
<dbReference type="Pfam" id="PF14281">
    <property type="entry name" value="PDDEXK_4"/>
    <property type="match status" value="1"/>
</dbReference>
<proteinExistence type="predicted"/>
<name>I0EQD9_HELCM</name>
<gene>
    <name evidence="1" type="ordered locus">HCD_00630</name>
</gene>
<accession>I0EQD9</accession>
<sequence length="476" mass="55900">MSDYRTFFNEIKLALKELEIKRARGLHDYNVFSVLMSESDEVRHSKILHSFLDPRGAHYQKDLFLKAFLKVCHLEGFGFDSADTKIVEKEVATNGSRRMDLFLSDGFKHIILENKIYAGDCDNQISDYILGVVKDYQVKDAQDICVLYLAKDKERLPSEYSLGDFALNENRTKLFYKGNNENILKLENLEQGILFKNLCYEKEIKEWIKECLKEVSALKSKAKEVGDLNDFSVIFKQYDKLLDKLYHKEQNMNSELHKIMEVNYKMAKEVAGSFDNFRVEAAMDFFKEVEELLKEKIERESWDKEWEVNVNRNMSDENRMQKRVEHKSGSSEFLLRIAPKGFSSVKYEIRKQCYTFDFGFLKDFMYQAFVGFRKHEALKPVDKEQIEAEFEKSCREDKSMSSTLRSYYADTCHIDFKEGKFVETQFAENSLDGDFIASISNKEAMAQKLCEFILDYFNKHKELAEKLNAHLENIKK</sequence>
<organism evidence="1 2">
    <name type="scientific">Helicobacter cetorum (strain ATCC BAA-540 / CCUG 52418 / MIT 99-5656)</name>
    <dbReference type="NCBI Taxonomy" id="1163745"/>
    <lineage>
        <taxon>Bacteria</taxon>
        <taxon>Pseudomonadati</taxon>
        <taxon>Campylobacterota</taxon>
        <taxon>Epsilonproteobacteria</taxon>
        <taxon>Campylobacterales</taxon>
        <taxon>Helicobacteraceae</taxon>
        <taxon>Helicobacter</taxon>
    </lineage>
</organism>
<dbReference type="OrthoDB" id="6346224at2"/>
<dbReference type="Proteomes" id="UP000005013">
    <property type="component" value="Chromosome"/>
</dbReference>
<dbReference type="KEGG" id="hcm:HCD_00630"/>
<reference evidence="1 2" key="1">
    <citation type="journal article" date="2013" name="PLoS ONE">
        <title>Sequence Divergence and Conservation in Genomes ofHelicobacter cetorum Strains from a Dolphin and a Whale.</title>
        <authorList>
            <person name="Kersulyte D."/>
            <person name="Rossi M."/>
            <person name="Berg D.E."/>
        </authorList>
    </citation>
    <scope>NUCLEOTIDE SEQUENCE [LARGE SCALE GENOMIC DNA]</scope>
    <source>
        <strain evidence="1 2">MIT 99-5656</strain>
    </source>
</reference>
<keyword evidence="2" id="KW-1185">Reference proteome</keyword>
<dbReference type="eggNOG" id="ENOG5030F26">
    <property type="taxonomic scope" value="Bacteria"/>
</dbReference>
<dbReference type="PATRIC" id="fig|1163745.3.peg.135"/>
<dbReference type="RefSeq" id="WP_014658687.1">
    <property type="nucleotide sequence ID" value="NC_017735.1"/>
</dbReference>
<evidence type="ECO:0000313" key="1">
    <source>
        <dbReference type="EMBL" id="AFI05158.1"/>
    </source>
</evidence>
<evidence type="ECO:0000313" key="2">
    <source>
        <dbReference type="Proteomes" id="UP000005013"/>
    </source>
</evidence>
<evidence type="ECO:0008006" key="3">
    <source>
        <dbReference type="Google" id="ProtNLM"/>
    </source>
</evidence>
<dbReference type="STRING" id="1163745.HCD_00630"/>
<dbReference type="InterPro" id="IPR029470">
    <property type="entry name" value="PDDEXK_4"/>
</dbReference>
<dbReference type="HOGENOM" id="CLU_613613_0_0_7"/>
<protein>
    <recommendedName>
        <fullName evidence="3">PD-(D/E)XK nuclease family protein</fullName>
    </recommendedName>
</protein>
<dbReference type="EMBL" id="CP003481">
    <property type="protein sequence ID" value="AFI05158.1"/>
    <property type="molecule type" value="Genomic_DNA"/>
</dbReference>